<evidence type="ECO:0000256" key="3">
    <source>
        <dbReference type="ARBA" id="ARBA00022816"/>
    </source>
</evidence>
<keyword evidence="3" id="KW-0509">mRNA transport</keyword>
<feature type="compositionally biased region" description="Pro residues" evidence="8">
    <location>
        <begin position="100"/>
        <end position="113"/>
    </location>
</feature>
<evidence type="ECO:0000313" key="10">
    <source>
        <dbReference type="EMBL" id="SPO39424.1"/>
    </source>
</evidence>
<dbReference type="PANTHER" id="PTHR13257">
    <property type="entry name" value="NUCLEOPORIN NUP84-RELATED"/>
    <property type="match status" value="1"/>
</dbReference>
<dbReference type="GO" id="GO:0006606">
    <property type="term" value="P:protein import into nucleus"/>
    <property type="evidence" value="ECO:0007669"/>
    <property type="project" value="TreeGrafter"/>
</dbReference>
<feature type="region of interest" description="Disordered" evidence="8">
    <location>
        <begin position="1072"/>
        <end position="1095"/>
    </location>
</feature>
<proteinExistence type="predicted"/>
<keyword evidence="2" id="KW-0813">Transport</keyword>
<evidence type="ECO:0000256" key="8">
    <source>
        <dbReference type="SAM" id="MobiDB-lite"/>
    </source>
</evidence>
<evidence type="ECO:0000256" key="5">
    <source>
        <dbReference type="ARBA" id="ARBA00023010"/>
    </source>
</evidence>
<feature type="region of interest" description="Disordered" evidence="8">
    <location>
        <begin position="657"/>
        <end position="684"/>
    </location>
</feature>
<reference evidence="10 11" key="1">
    <citation type="submission" date="2018-03" db="EMBL/GenBank/DDBJ databases">
        <authorList>
            <person name="Guldener U."/>
        </authorList>
    </citation>
    <scope>NUCLEOTIDE SEQUENCE [LARGE SCALE GENOMIC DNA]</scope>
    <source>
        <strain evidence="10 11">DAOM196992</strain>
    </source>
</reference>
<dbReference type="AlphaFoldDB" id="A0A5C3F4I2"/>
<feature type="compositionally biased region" description="Low complexity" evidence="8">
    <location>
        <begin position="354"/>
        <end position="364"/>
    </location>
</feature>
<feature type="region of interest" description="Disordered" evidence="8">
    <location>
        <begin position="82"/>
        <end position="120"/>
    </location>
</feature>
<feature type="compositionally biased region" description="Low complexity" evidence="8">
    <location>
        <begin position="934"/>
        <end position="946"/>
    </location>
</feature>
<sequence length="1193" mass="128549">MSSVAPALSLCLLLGPTHPSHCLHPPISSSLARLALAASSRLEAYPQPATASVRPFPPIPPPVANTPARVPTRMSFLSAQLAASANQAQQQMARNDPDAAAPPYPQSPDPTLPDPKWLEGLESHPIFSGTAAAHTTNHPHLAQHSTNPRLMAVRNTDLILAANGEVRIASLLDAKASVKHQPMSPSPSTSSSGLSYKVLEPTDPAHIDWEIRHLLVNPTGKLLAVVGEYTVTLLVLPRSGYSKQVGGEIASRSVPVAPYYHSVHGLNRIAKVQWHPWGEAGTSLLVLTDDGLLREYDVSRDTEEPQQVVSLLPRTHTSGASHLHSRSRSATPTAASLAASIYSSPVPFRKGQEASAASPSRSRAGTPGIHSSFGLTADDDDSRIAVSFTLCITQTSTSARTMFDDIEDEAWASKAKSSRRADDWSAFTVLGLMKNGDVWAICPFMPRNAMVPPSYIHLLSRLTTLKLSATDGSQAEGGDAELESEMRLRFLNALLKQVGDKSGGQRERSASRARSAATPGPDRASRYRSTSAMDLDRLSALPDGADPAADDALDVSHDIPIRLHPPSWAFAEEIASSGGKNAPRAQGPFLLRPAPVELCDERESAACDIAWSWLDRLGQPGTSQGSISGLGIVALVGHDGRVDVGVLLEPVEPKWGKGESRQRAARKSAKPVRTNRYGLSDTEDEGDESVALDFDSLTLSSNEALPTLLMYETIDLGLLDSVMESSKHGQSESSDVLLDASARNRPCFVADPLYRDTLYVYHALGAQCLGFARWAGKLIDVLNLPSEEDLELEQQDGQQGREKALTKLLHHGETTEVVWIVKTVTAGEASAPSMNPIVAVCILSDVYLSYSFMAVTQDLQLVALELSLRIDTDDLVSRGAAQGPRRGTAADAATRPDRPRAYVSLLGDGTPFTPPALFNQSGTLKGLPSQPRRAAAGSGDGSSSSSELQVTPDTLRQLGKTVEGYRVEIRDVVQAGNAVQARLDLQVREMTRMLDKLDAIRKRCERVSGAGGLDERLRRIRARQHELTRRTDKALQKLMDRHQPSLSIYEKRWFDELGRIAKEVGVVADGKADKDGKATTTTTTTTTTTSGGGGLKAKSELLQHHLNLLRPSLQQMVEEKQKAARAQQRQVAKDTFSQEANVASGGGAGVGGMGREQLRRVEMMLGSETRLLTEAKAKILELNARIAKVQMQV</sequence>
<feature type="region of interest" description="Disordered" evidence="8">
    <location>
        <begin position="499"/>
        <end position="529"/>
    </location>
</feature>
<dbReference type="InterPro" id="IPR019321">
    <property type="entry name" value="Nucleoporin_Nup88"/>
</dbReference>
<feature type="region of interest" description="Disordered" evidence="8">
    <location>
        <begin position="350"/>
        <end position="374"/>
    </location>
</feature>
<dbReference type="OrthoDB" id="341482at2759"/>
<evidence type="ECO:0000256" key="7">
    <source>
        <dbReference type="ARBA" id="ARBA00023242"/>
    </source>
</evidence>
<keyword evidence="7" id="KW-0539">Nucleus</keyword>
<dbReference type="Pfam" id="PF10168">
    <property type="entry name" value="Nup88"/>
    <property type="match status" value="1"/>
</dbReference>
<dbReference type="GO" id="GO:0006406">
    <property type="term" value="P:mRNA export from nucleus"/>
    <property type="evidence" value="ECO:0007669"/>
    <property type="project" value="TreeGrafter"/>
</dbReference>
<dbReference type="Proteomes" id="UP000323386">
    <property type="component" value="Unassembled WGS sequence"/>
</dbReference>
<dbReference type="EMBL" id="OOIP01000014">
    <property type="protein sequence ID" value="SPO39424.1"/>
    <property type="molecule type" value="Genomic_DNA"/>
</dbReference>
<keyword evidence="4" id="KW-0653">Protein transport</keyword>
<keyword evidence="9" id="KW-0732">Signal</keyword>
<keyword evidence="6" id="KW-0906">Nuclear pore complex</keyword>
<feature type="compositionally biased region" description="Low complexity" evidence="8">
    <location>
        <begin position="1078"/>
        <end position="1089"/>
    </location>
</feature>
<organism evidence="10 11">
    <name type="scientific">Pseudozyma flocculosa</name>
    <dbReference type="NCBI Taxonomy" id="84751"/>
    <lineage>
        <taxon>Eukaryota</taxon>
        <taxon>Fungi</taxon>
        <taxon>Dikarya</taxon>
        <taxon>Basidiomycota</taxon>
        <taxon>Ustilaginomycotina</taxon>
        <taxon>Ustilaginomycetes</taxon>
        <taxon>Ustilaginales</taxon>
        <taxon>Ustilaginaceae</taxon>
        <taxon>Pseudozyma</taxon>
    </lineage>
</organism>
<dbReference type="GO" id="GO:0000056">
    <property type="term" value="P:ribosomal small subunit export from nucleus"/>
    <property type="evidence" value="ECO:0007669"/>
    <property type="project" value="InterPro"/>
</dbReference>
<dbReference type="GO" id="GO:0005643">
    <property type="term" value="C:nuclear pore"/>
    <property type="evidence" value="ECO:0007669"/>
    <property type="project" value="UniProtKB-SubCell"/>
</dbReference>
<name>A0A5C3F4I2_9BASI</name>
<dbReference type="InterPro" id="IPR037700">
    <property type="entry name" value="NUP88/NUP82"/>
</dbReference>
<dbReference type="GO" id="GO:0000055">
    <property type="term" value="P:ribosomal large subunit export from nucleus"/>
    <property type="evidence" value="ECO:0007669"/>
    <property type="project" value="InterPro"/>
</dbReference>
<evidence type="ECO:0000256" key="4">
    <source>
        <dbReference type="ARBA" id="ARBA00022927"/>
    </source>
</evidence>
<feature type="chain" id="PRO_5023074949" description="Nucleoporin Nup82" evidence="9">
    <location>
        <begin position="23"/>
        <end position="1193"/>
    </location>
</feature>
<protein>
    <recommendedName>
        <fullName evidence="12">Nucleoporin Nup82</fullName>
    </recommendedName>
</protein>
<evidence type="ECO:0000256" key="2">
    <source>
        <dbReference type="ARBA" id="ARBA00022448"/>
    </source>
</evidence>
<feature type="signal peptide" evidence="9">
    <location>
        <begin position="1"/>
        <end position="22"/>
    </location>
</feature>
<evidence type="ECO:0000256" key="1">
    <source>
        <dbReference type="ARBA" id="ARBA00004567"/>
    </source>
</evidence>
<dbReference type="PANTHER" id="PTHR13257:SF0">
    <property type="entry name" value="NUCLEAR PORE COMPLEX PROTEIN NUP88"/>
    <property type="match status" value="1"/>
</dbReference>
<evidence type="ECO:0000256" key="6">
    <source>
        <dbReference type="ARBA" id="ARBA00023132"/>
    </source>
</evidence>
<gene>
    <name evidence="10" type="ORF">PSFLO_04905</name>
</gene>
<keyword evidence="11" id="KW-1185">Reference proteome</keyword>
<evidence type="ECO:0008006" key="12">
    <source>
        <dbReference type="Google" id="ProtNLM"/>
    </source>
</evidence>
<evidence type="ECO:0000313" key="11">
    <source>
        <dbReference type="Proteomes" id="UP000323386"/>
    </source>
</evidence>
<comment type="subcellular location">
    <subcellularLocation>
        <location evidence="1">Nucleus</location>
        <location evidence="1">Nuclear pore complex</location>
    </subcellularLocation>
</comment>
<keyword evidence="5" id="KW-0811">Translocation</keyword>
<feature type="compositionally biased region" description="Low complexity" evidence="8">
    <location>
        <begin position="82"/>
        <end position="91"/>
    </location>
</feature>
<dbReference type="GO" id="GO:0017056">
    <property type="term" value="F:structural constituent of nuclear pore"/>
    <property type="evidence" value="ECO:0007669"/>
    <property type="project" value="InterPro"/>
</dbReference>
<evidence type="ECO:0000256" key="9">
    <source>
        <dbReference type="SAM" id="SignalP"/>
    </source>
</evidence>
<feature type="compositionally biased region" description="Low complexity" evidence="8">
    <location>
        <begin position="883"/>
        <end position="893"/>
    </location>
</feature>
<accession>A0A5C3F4I2</accession>
<feature type="region of interest" description="Disordered" evidence="8">
    <location>
        <begin position="878"/>
        <end position="953"/>
    </location>
</feature>